<evidence type="ECO:0000256" key="7">
    <source>
        <dbReference type="PROSITE-ProRule" id="PRU00473"/>
    </source>
</evidence>
<evidence type="ECO:0000313" key="11">
    <source>
        <dbReference type="Proteomes" id="UP000218831"/>
    </source>
</evidence>
<dbReference type="EMBL" id="NSKE01000004">
    <property type="protein sequence ID" value="PAU94617.1"/>
    <property type="molecule type" value="Genomic_DNA"/>
</dbReference>
<feature type="domain" description="OmpA-like" evidence="9">
    <location>
        <begin position="98"/>
        <end position="220"/>
    </location>
</feature>
<keyword evidence="4 8" id="KW-0812">Transmembrane</keyword>
<proteinExistence type="inferred from homology"/>
<organism evidence="10 11">
    <name type="scientific">Fodinibius salipaludis</name>
    <dbReference type="NCBI Taxonomy" id="2032627"/>
    <lineage>
        <taxon>Bacteria</taxon>
        <taxon>Pseudomonadati</taxon>
        <taxon>Balneolota</taxon>
        <taxon>Balneolia</taxon>
        <taxon>Balneolales</taxon>
        <taxon>Balneolaceae</taxon>
        <taxon>Fodinibius</taxon>
    </lineage>
</organism>
<dbReference type="OrthoDB" id="9815217at2"/>
<evidence type="ECO:0000256" key="2">
    <source>
        <dbReference type="ARBA" id="ARBA00008914"/>
    </source>
</evidence>
<name>A0A2A2GCK4_9BACT</name>
<accession>A0A2A2GCK4</accession>
<keyword evidence="6 7" id="KW-0472">Membrane</keyword>
<dbReference type="Proteomes" id="UP000218831">
    <property type="component" value="Unassembled WGS sequence"/>
</dbReference>
<dbReference type="SUPFAM" id="SSF103088">
    <property type="entry name" value="OmpA-like"/>
    <property type="match status" value="1"/>
</dbReference>
<evidence type="ECO:0000256" key="4">
    <source>
        <dbReference type="ARBA" id="ARBA00022692"/>
    </source>
</evidence>
<evidence type="ECO:0000256" key="3">
    <source>
        <dbReference type="ARBA" id="ARBA00022475"/>
    </source>
</evidence>
<dbReference type="AlphaFoldDB" id="A0A2A2GCK4"/>
<protein>
    <recommendedName>
        <fullName evidence="9">OmpA-like domain-containing protein</fullName>
    </recommendedName>
</protein>
<evidence type="ECO:0000256" key="6">
    <source>
        <dbReference type="ARBA" id="ARBA00023136"/>
    </source>
</evidence>
<comment type="subcellular location">
    <subcellularLocation>
        <location evidence="1">Cell membrane</location>
        <topology evidence="1">Single-pass membrane protein</topology>
    </subcellularLocation>
</comment>
<keyword evidence="11" id="KW-1185">Reference proteome</keyword>
<dbReference type="GO" id="GO:0005886">
    <property type="term" value="C:plasma membrane"/>
    <property type="evidence" value="ECO:0007669"/>
    <property type="project" value="UniProtKB-SubCell"/>
</dbReference>
<gene>
    <name evidence="10" type="ORF">CK503_07430</name>
</gene>
<evidence type="ECO:0000313" key="10">
    <source>
        <dbReference type="EMBL" id="PAU94617.1"/>
    </source>
</evidence>
<evidence type="ECO:0000259" key="9">
    <source>
        <dbReference type="PROSITE" id="PS51123"/>
    </source>
</evidence>
<dbReference type="Gene3D" id="3.30.1330.60">
    <property type="entry name" value="OmpA-like domain"/>
    <property type="match status" value="1"/>
</dbReference>
<feature type="transmembrane region" description="Helical" evidence="8">
    <location>
        <begin position="20"/>
        <end position="38"/>
    </location>
</feature>
<dbReference type="InterPro" id="IPR036737">
    <property type="entry name" value="OmpA-like_sf"/>
</dbReference>
<dbReference type="InterPro" id="IPR050330">
    <property type="entry name" value="Bact_OuterMem_StrucFunc"/>
</dbReference>
<evidence type="ECO:0000256" key="8">
    <source>
        <dbReference type="SAM" id="Phobius"/>
    </source>
</evidence>
<dbReference type="CDD" id="cd07185">
    <property type="entry name" value="OmpA_C-like"/>
    <property type="match status" value="1"/>
</dbReference>
<keyword evidence="3" id="KW-1003">Cell membrane</keyword>
<dbReference type="InterPro" id="IPR006665">
    <property type="entry name" value="OmpA-like"/>
</dbReference>
<sequence length="246" mass="27972">MGEIERESGTGNWLTTYSDMVTLLLVFFVLLYVMTPGIDESTFNDIISHFQSSTSVVFDKEEASKKQDDGQMREEWQEVQKFLEDQGYSEEVDIEKTDEGVKITLNDSLTFNSGSAQLLARSETVLKRIAEAIGPNVREVKTHGHTDNVPISESSMYRTNWHLGAARAVSVVLFLNESADLSAGKFEASSYGEYQPVDTNETPEGRRRNRRVEIYINYEQEEQSIKVDMTELDVDSLRKVVMKKMN</sequence>
<evidence type="ECO:0000256" key="5">
    <source>
        <dbReference type="ARBA" id="ARBA00022989"/>
    </source>
</evidence>
<dbReference type="Pfam" id="PF00691">
    <property type="entry name" value="OmpA"/>
    <property type="match status" value="1"/>
</dbReference>
<reference evidence="10 11" key="1">
    <citation type="submission" date="2017-08" db="EMBL/GenBank/DDBJ databases">
        <title>Aliifodinibius alkalisoli sp. nov., isolated from saline alkaline soil.</title>
        <authorList>
            <person name="Liu D."/>
            <person name="Zhang G."/>
        </authorList>
    </citation>
    <scope>NUCLEOTIDE SEQUENCE [LARGE SCALE GENOMIC DNA]</scope>
    <source>
        <strain evidence="10 11">WN023</strain>
    </source>
</reference>
<dbReference type="RefSeq" id="WP_095606158.1">
    <property type="nucleotide sequence ID" value="NZ_NSKE01000004.1"/>
</dbReference>
<keyword evidence="5 8" id="KW-1133">Transmembrane helix</keyword>
<comment type="caution">
    <text evidence="10">The sequence shown here is derived from an EMBL/GenBank/DDBJ whole genome shotgun (WGS) entry which is preliminary data.</text>
</comment>
<dbReference type="Pfam" id="PF13677">
    <property type="entry name" value="MotB_plug"/>
    <property type="match status" value="1"/>
</dbReference>
<comment type="similarity">
    <text evidence="2">Belongs to the MotB family.</text>
</comment>
<dbReference type="PANTHER" id="PTHR30329:SF21">
    <property type="entry name" value="LIPOPROTEIN YIAD-RELATED"/>
    <property type="match status" value="1"/>
</dbReference>
<dbReference type="InterPro" id="IPR025713">
    <property type="entry name" value="MotB-like_N_dom"/>
</dbReference>
<dbReference type="PANTHER" id="PTHR30329">
    <property type="entry name" value="STATOR ELEMENT OF FLAGELLAR MOTOR COMPLEX"/>
    <property type="match status" value="1"/>
</dbReference>
<dbReference type="PROSITE" id="PS51123">
    <property type="entry name" value="OMPA_2"/>
    <property type="match status" value="1"/>
</dbReference>
<evidence type="ECO:0000256" key="1">
    <source>
        <dbReference type="ARBA" id="ARBA00004162"/>
    </source>
</evidence>